<keyword evidence="4" id="KW-0106">Calcium</keyword>
<evidence type="ECO:0000313" key="8">
    <source>
        <dbReference type="Proteomes" id="UP000077381"/>
    </source>
</evidence>
<evidence type="ECO:0000256" key="3">
    <source>
        <dbReference type="ARBA" id="ARBA00022801"/>
    </source>
</evidence>
<evidence type="ECO:0000256" key="4">
    <source>
        <dbReference type="ARBA" id="ARBA00022837"/>
    </source>
</evidence>
<dbReference type="GO" id="GO:0046872">
    <property type="term" value="F:metal ion binding"/>
    <property type="evidence" value="ECO:0007669"/>
    <property type="project" value="UniProtKB-KW"/>
</dbReference>
<dbReference type="PROSITE" id="PS00149">
    <property type="entry name" value="SULFATASE_2"/>
    <property type="match status" value="1"/>
</dbReference>
<dbReference type="Proteomes" id="UP000077381">
    <property type="component" value="Unassembled WGS sequence"/>
</dbReference>
<dbReference type="Pfam" id="PF00884">
    <property type="entry name" value="Sulfatase"/>
    <property type="match status" value="1"/>
</dbReference>
<dbReference type="GO" id="GO:0004065">
    <property type="term" value="F:arylsulfatase activity"/>
    <property type="evidence" value="ECO:0007669"/>
    <property type="project" value="TreeGrafter"/>
</dbReference>
<keyword evidence="8" id="KW-1185">Reference proteome</keyword>
<dbReference type="EMBL" id="LOHS01000088">
    <property type="protein sequence ID" value="OAH12652.1"/>
    <property type="molecule type" value="Genomic_DNA"/>
</dbReference>
<evidence type="ECO:0000256" key="2">
    <source>
        <dbReference type="ARBA" id="ARBA00022723"/>
    </source>
</evidence>
<dbReference type="CDD" id="cd16152">
    <property type="entry name" value="sulfatase_like"/>
    <property type="match status" value="1"/>
</dbReference>
<dbReference type="InterPro" id="IPR050738">
    <property type="entry name" value="Sulfatase"/>
</dbReference>
<dbReference type="GO" id="GO:0047753">
    <property type="term" value="F:choline-sulfatase activity"/>
    <property type="evidence" value="ECO:0007669"/>
    <property type="project" value="UniProtKB-EC"/>
</dbReference>
<comment type="similarity">
    <text evidence="1">Belongs to the sulfatase family.</text>
</comment>
<gene>
    <name evidence="7" type="primary">betC</name>
    <name evidence="7" type="ORF">STSP_39980</name>
</gene>
<evidence type="ECO:0000256" key="1">
    <source>
        <dbReference type="ARBA" id="ARBA00008779"/>
    </source>
</evidence>
<feature type="domain" description="Sulfatase N-terminal" evidence="6">
    <location>
        <begin position="16"/>
        <end position="334"/>
    </location>
</feature>
<dbReference type="InterPro" id="IPR024607">
    <property type="entry name" value="Sulfatase_CS"/>
</dbReference>
<dbReference type="Gene3D" id="3.40.720.10">
    <property type="entry name" value="Alkaline Phosphatase, subunit A"/>
    <property type="match status" value="1"/>
</dbReference>
<dbReference type="EC" id="3.1.6.6" evidence="7"/>
<evidence type="ECO:0000256" key="5">
    <source>
        <dbReference type="SAM" id="MobiDB-lite"/>
    </source>
</evidence>
<dbReference type="SUPFAM" id="SSF53649">
    <property type="entry name" value="Alkaline phosphatase-like"/>
    <property type="match status" value="1"/>
</dbReference>
<organism evidence="7 8">
    <name type="scientific">Streptomyces jeddahensis</name>
    <dbReference type="NCBI Taxonomy" id="1716141"/>
    <lineage>
        <taxon>Bacteria</taxon>
        <taxon>Bacillati</taxon>
        <taxon>Actinomycetota</taxon>
        <taxon>Actinomycetes</taxon>
        <taxon>Kitasatosporales</taxon>
        <taxon>Streptomycetaceae</taxon>
        <taxon>Streptomyces</taxon>
    </lineage>
</organism>
<dbReference type="InterPro" id="IPR000917">
    <property type="entry name" value="Sulfatase_N"/>
</dbReference>
<dbReference type="PATRIC" id="fig|1716141.3.peg.4206"/>
<sequence>MTVPASPSPASSRPRPSVIVVLTDQQRWDTTGVHGNPADVTPEFDRIAREGTHVEQAITPNPVCAPARAALQTGRFPTATGVFRNGLPLPPDIPTLAGSFAAAGYVTGYIGKWHLAGADQPDGPVPPERRGGYQEWLASDRLEFTSDAYRTVVYDDAGEPVRLPGYRSDALVDAAIRFVADHHDRPFLLFLSLLEPHHQNATDDYPAPEGYRERYQGRWLPPDLAALSPNAPQGGAHRHLGGYLGQIKRVDEGVGRLRDALRSLGIADDTVLAWTADHGSHFRTRNGEYKRSAHEASVRVPLALTGPGFTGGGRIRHPVSTIDLVPTLLTAAGIPVPDGVQGRSLLPLTGGGTDPGRPAEAYVQISEDHVGRAVRTDRWKYAVAAPGADAWNEPAATHYVETELYDLHADPYELDNLAGLTSHRAVADELREALRAWLERAGEDDAVIDPAPPRTAAQRRPDPEVAALPWSEARFGHQPPAT</sequence>
<dbReference type="PANTHER" id="PTHR42693">
    <property type="entry name" value="ARYLSULFATASE FAMILY MEMBER"/>
    <property type="match status" value="1"/>
</dbReference>
<keyword evidence="2" id="KW-0479">Metal-binding</keyword>
<keyword evidence="3 7" id="KW-0378">Hydrolase</keyword>
<dbReference type="OrthoDB" id="9777306at2"/>
<reference evidence="7 8" key="1">
    <citation type="submission" date="2015-12" db="EMBL/GenBank/DDBJ databases">
        <title>Genome sequence of Streptomyces sp. G25.</title>
        <authorList>
            <person name="Poehlein A."/>
            <person name="Roettig A."/>
            <person name="Hiessl S."/>
            <person name="Hauschild P."/>
            <person name="Schauer J."/>
            <person name="Madkour M.H."/>
            <person name="Al-Ansari A.M."/>
            <person name="Almakishah N.H."/>
            <person name="Steinbuechel A."/>
            <person name="Daniel R."/>
        </authorList>
    </citation>
    <scope>NUCLEOTIDE SEQUENCE [LARGE SCALE GENOMIC DNA]</scope>
    <source>
        <strain evidence="8">G25(2015)</strain>
    </source>
</reference>
<dbReference type="RefSeq" id="WP_067279602.1">
    <property type="nucleotide sequence ID" value="NZ_LOHS01000088.1"/>
</dbReference>
<dbReference type="STRING" id="1716141.STSP_39980"/>
<protein>
    <submittedName>
        <fullName evidence="7">Choline-sulfatase</fullName>
        <ecNumber evidence="7">3.1.6.6</ecNumber>
    </submittedName>
</protein>
<dbReference type="PANTHER" id="PTHR42693:SF53">
    <property type="entry name" value="ENDO-4-O-SULFATASE"/>
    <property type="match status" value="1"/>
</dbReference>
<evidence type="ECO:0000259" key="6">
    <source>
        <dbReference type="Pfam" id="PF00884"/>
    </source>
</evidence>
<evidence type="ECO:0000313" key="7">
    <source>
        <dbReference type="EMBL" id="OAH12652.1"/>
    </source>
</evidence>
<dbReference type="InterPro" id="IPR017850">
    <property type="entry name" value="Alkaline_phosphatase_core_sf"/>
</dbReference>
<feature type="region of interest" description="Disordered" evidence="5">
    <location>
        <begin position="445"/>
        <end position="482"/>
    </location>
</feature>
<accession>A0A177HNR6</accession>
<dbReference type="AlphaFoldDB" id="A0A177HNR6"/>
<comment type="caution">
    <text evidence="7">The sequence shown here is derived from an EMBL/GenBank/DDBJ whole genome shotgun (WGS) entry which is preliminary data.</text>
</comment>
<proteinExistence type="inferred from homology"/>
<name>A0A177HNR6_9ACTN</name>